<gene>
    <name evidence="1" type="ORF">3F9_47</name>
</gene>
<proteinExistence type="predicted"/>
<organism evidence="1">
    <name type="scientific">uncultured Caudovirales phage</name>
    <dbReference type="NCBI Taxonomy" id="2100421"/>
    <lineage>
        <taxon>Viruses</taxon>
        <taxon>Duplodnaviria</taxon>
        <taxon>Heunggongvirae</taxon>
        <taxon>Uroviricota</taxon>
        <taxon>Caudoviricetes</taxon>
        <taxon>Peduoviridae</taxon>
        <taxon>Maltschvirus</taxon>
        <taxon>Maltschvirus maltsch</taxon>
    </lineage>
</organism>
<accession>A0A2H4J859</accession>
<reference evidence="1" key="1">
    <citation type="submission" date="2017-06" db="EMBL/GenBank/DDBJ databases">
        <title>Novel phages from South African skin metaviromes.</title>
        <authorList>
            <person name="van Zyl L.J."/>
            <person name="Abrahams Y."/>
            <person name="Stander E.A."/>
            <person name="Kirby B.M."/>
            <person name="Clavaud C."/>
            <person name="Farcet C."/>
            <person name="Breton L."/>
            <person name="Trindade M.I."/>
        </authorList>
    </citation>
    <scope>NUCLEOTIDE SEQUENCE</scope>
</reference>
<name>A0A2H4J859_9CAUD</name>
<protein>
    <submittedName>
        <fullName evidence="1">Uncharacterized protein</fullName>
    </submittedName>
</protein>
<dbReference type="EMBL" id="MF417925">
    <property type="protein sequence ID" value="ASN71454.1"/>
    <property type="molecule type" value="Genomic_DNA"/>
</dbReference>
<sequence length="126" mass="15379">MDKFLYHKENIKNFVSTSVFNCKHMYRLLKKELNDQKINEHALYGYHSMAYSSFMAMKSYYLQNDELSHWEYDSFIEKFEQFSREFINSRESGHSMQWTFGYYNEFIEAYNDLALLLELHHIEVPN</sequence>
<evidence type="ECO:0000313" key="1">
    <source>
        <dbReference type="EMBL" id="ASN71454.1"/>
    </source>
</evidence>